<evidence type="ECO:0000313" key="4">
    <source>
        <dbReference type="Proteomes" id="UP000184476"/>
    </source>
</evidence>
<keyword evidence="1" id="KW-0472">Membrane</keyword>
<feature type="domain" description="DUF4179" evidence="2">
    <location>
        <begin position="30"/>
        <end position="116"/>
    </location>
</feature>
<keyword evidence="1" id="KW-1133">Transmembrane helix</keyword>
<gene>
    <name evidence="3" type="ORF">SAMN05444392_12324</name>
</gene>
<dbReference type="InterPro" id="IPR025436">
    <property type="entry name" value="DUF4179"/>
</dbReference>
<evidence type="ECO:0000259" key="2">
    <source>
        <dbReference type="Pfam" id="PF13786"/>
    </source>
</evidence>
<sequence length="233" mass="26482">MKIEIPKELDDRLTERMTKFKKTNVSIQEKKRLYKPLLIVAASIVVAFSCKVYIYPSFTSLMQSIFMESDDDGLKHALKKGHSTSKDRQAKDQGITIKVSEVVADLSRVSLSYKITKEDGELINPSLKVSNKNDPIYLTDTNSIKQSDGMTMIKITGKRQKNINSYGWLAQNQKGQVLEITGHSSENKKDVKGKQVLFSEDLSIQGIHDSEPLILKMIAVNEFYPMNWKHQIK</sequence>
<evidence type="ECO:0000256" key="1">
    <source>
        <dbReference type="SAM" id="Phobius"/>
    </source>
</evidence>
<feature type="transmembrane region" description="Helical" evidence="1">
    <location>
        <begin position="37"/>
        <end position="55"/>
    </location>
</feature>
<organism evidence="3 4">
    <name type="scientific">Seinonella peptonophila</name>
    <dbReference type="NCBI Taxonomy" id="112248"/>
    <lineage>
        <taxon>Bacteria</taxon>
        <taxon>Bacillati</taxon>
        <taxon>Bacillota</taxon>
        <taxon>Bacilli</taxon>
        <taxon>Bacillales</taxon>
        <taxon>Thermoactinomycetaceae</taxon>
        <taxon>Seinonella</taxon>
    </lineage>
</organism>
<name>A0A1M5BGE1_9BACL</name>
<dbReference type="Pfam" id="PF13786">
    <property type="entry name" value="DUF4179"/>
    <property type="match status" value="1"/>
</dbReference>
<dbReference type="Gene3D" id="2.60.40.1630">
    <property type="entry name" value="bacillus anthracis domain"/>
    <property type="match status" value="1"/>
</dbReference>
<dbReference type="STRING" id="112248.SAMN05444392_12324"/>
<dbReference type="Proteomes" id="UP000184476">
    <property type="component" value="Unassembled WGS sequence"/>
</dbReference>
<accession>A0A1M5BGE1</accession>
<dbReference type="EMBL" id="FQVL01000023">
    <property type="protein sequence ID" value="SHF41519.1"/>
    <property type="molecule type" value="Genomic_DNA"/>
</dbReference>
<keyword evidence="4" id="KW-1185">Reference proteome</keyword>
<evidence type="ECO:0000313" key="3">
    <source>
        <dbReference type="EMBL" id="SHF41519.1"/>
    </source>
</evidence>
<keyword evidence="1" id="KW-0812">Transmembrane</keyword>
<dbReference type="AlphaFoldDB" id="A0A1M5BGE1"/>
<protein>
    <recommendedName>
        <fullName evidence="2">DUF4179 domain-containing protein</fullName>
    </recommendedName>
</protein>
<proteinExistence type="predicted"/>
<reference evidence="3 4" key="1">
    <citation type="submission" date="2016-11" db="EMBL/GenBank/DDBJ databases">
        <authorList>
            <person name="Jaros S."/>
            <person name="Januszkiewicz K."/>
            <person name="Wedrychowicz H."/>
        </authorList>
    </citation>
    <scope>NUCLEOTIDE SEQUENCE [LARGE SCALE GENOMIC DNA]</scope>
    <source>
        <strain evidence="3 4">DSM 44666</strain>
    </source>
</reference>